<dbReference type="PROSITE" id="PS50110">
    <property type="entry name" value="RESPONSE_REGULATORY"/>
    <property type="match status" value="2"/>
</dbReference>
<dbReference type="CDD" id="cd00130">
    <property type="entry name" value="PAS"/>
    <property type="match status" value="1"/>
</dbReference>
<dbReference type="RefSeq" id="WP_077066503.1">
    <property type="nucleotide sequence ID" value="NZ_KQ130486.1"/>
</dbReference>
<dbReference type="Gene3D" id="3.30.70.270">
    <property type="match status" value="1"/>
</dbReference>
<dbReference type="SMART" id="SM00052">
    <property type="entry name" value="EAL"/>
    <property type="match status" value="1"/>
</dbReference>
<feature type="modified residue" description="4-aspartylphosphate" evidence="2">
    <location>
        <position position="184"/>
    </location>
</feature>
<feature type="domain" description="EAL" evidence="6">
    <location>
        <begin position="582"/>
        <end position="831"/>
    </location>
</feature>
<feature type="domain" description="Response regulatory" evidence="3">
    <location>
        <begin position="136"/>
        <end position="249"/>
    </location>
</feature>
<feature type="modified residue" description="4-aspartylphosphate" evidence="2">
    <location>
        <position position="56"/>
    </location>
</feature>
<reference evidence="8 9" key="1">
    <citation type="submission" date="2015-04" db="EMBL/GenBank/DDBJ databases">
        <title>Draft Genome Sequence of the Novel Agar-Digesting Marine Bacterium Q1.</title>
        <authorList>
            <person name="Li Y."/>
            <person name="Li D."/>
            <person name="Chen G."/>
            <person name="Du Z."/>
        </authorList>
    </citation>
    <scope>NUCLEOTIDE SEQUENCE [LARGE SCALE GENOMIC DNA]</scope>
    <source>
        <strain evidence="8 9">Q1</strain>
    </source>
</reference>
<feature type="domain" description="Response regulatory" evidence="3">
    <location>
        <begin position="6"/>
        <end position="129"/>
    </location>
</feature>
<evidence type="ECO:0000259" key="5">
    <source>
        <dbReference type="PROSITE" id="PS50113"/>
    </source>
</evidence>
<organism evidence="8 9">
    <name type="scientific">Catenovulum maritimum</name>
    <dbReference type="NCBI Taxonomy" id="1513271"/>
    <lineage>
        <taxon>Bacteria</taxon>
        <taxon>Pseudomonadati</taxon>
        <taxon>Pseudomonadota</taxon>
        <taxon>Gammaproteobacteria</taxon>
        <taxon>Alteromonadales</taxon>
        <taxon>Alteromonadaceae</taxon>
        <taxon>Catenovulum</taxon>
    </lineage>
</organism>
<dbReference type="Proteomes" id="UP000037600">
    <property type="component" value="Unassembled WGS sequence"/>
</dbReference>
<comment type="cofactor">
    <cofactor evidence="1">
        <name>Mg(2+)</name>
        <dbReference type="ChEBI" id="CHEBI:18420"/>
    </cofactor>
</comment>
<dbReference type="Gene3D" id="3.30.450.20">
    <property type="entry name" value="PAS domain"/>
    <property type="match status" value="1"/>
</dbReference>
<evidence type="ECO:0000313" key="8">
    <source>
        <dbReference type="EMBL" id="KMT65757.1"/>
    </source>
</evidence>
<feature type="domain" description="GGDEF" evidence="7">
    <location>
        <begin position="438"/>
        <end position="571"/>
    </location>
</feature>
<dbReference type="InterPro" id="IPR035919">
    <property type="entry name" value="EAL_sf"/>
</dbReference>
<dbReference type="CDD" id="cd01948">
    <property type="entry name" value="EAL"/>
    <property type="match status" value="1"/>
</dbReference>
<dbReference type="GO" id="GO:0000160">
    <property type="term" value="P:phosphorelay signal transduction system"/>
    <property type="evidence" value="ECO:0007669"/>
    <property type="project" value="InterPro"/>
</dbReference>
<evidence type="ECO:0000259" key="3">
    <source>
        <dbReference type="PROSITE" id="PS50110"/>
    </source>
</evidence>
<dbReference type="SMART" id="SM00448">
    <property type="entry name" value="REC"/>
    <property type="match status" value="2"/>
</dbReference>
<dbReference type="Gene3D" id="3.20.20.450">
    <property type="entry name" value="EAL domain"/>
    <property type="match status" value="1"/>
</dbReference>
<evidence type="ECO:0000259" key="4">
    <source>
        <dbReference type="PROSITE" id="PS50112"/>
    </source>
</evidence>
<dbReference type="Pfam" id="PF13426">
    <property type="entry name" value="PAS_9"/>
    <property type="match status" value="1"/>
</dbReference>
<dbReference type="NCBIfam" id="TIGR00254">
    <property type="entry name" value="GGDEF"/>
    <property type="match status" value="1"/>
</dbReference>
<dbReference type="SUPFAM" id="SSF55785">
    <property type="entry name" value="PYP-like sensor domain (PAS domain)"/>
    <property type="match status" value="1"/>
</dbReference>
<dbReference type="InterPro" id="IPR052155">
    <property type="entry name" value="Biofilm_reg_signaling"/>
</dbReference>
<dbReference type="SMART" id="SM00091">
    <property type="entry name" value="PAS"/>
    <property type="match status" value="1"/>
</dbReference>
<dbReference type="Pfam" id="PF00072">
    <property type="entry name" value="Response_reg"/>
    <property type="match status" value="2"/>
</dbReference>
<dbReference type="Pfam" id="PF00990">
    <property type="entry name" value="GGDEF"/>
    <property type="match status" value="1"/>
</dbReference>
<proteinExistence type="predicted"/>
<dbReference type="InterPro" id="IPR043128">
    <property type="entry name" value="Rev_trsase/Diguanyl_cyclase"/>
</dbReference>
<evidence type="ECO:0000256" key="2">
    <source>
        <dbReference type="PROSITE-ProRule" id="PRU00169"/>
    </source>
</evidence>
<dbReference type="OrthoDB" id="9816034at2"/>
<dbReference type="PROSITE" id="PS50113">
    <property type="entry name" value="PAC"/>
    <property type="match status" value="1"/>
</dbReference>
<dbReference type="PROSITE" id="PS50887">
    <property type="entry name" value="GGDEF"/>
    <property type="match status" value="1"/>
</dbReference>
<dbReference type="InterPro" id="IPR029787">
    <property type="entry name" value="Nucleotide_cyclase"/>
</dbReference>
<sequence length="834" mass="94823">MSRLIKLLLVNSHAEHRESIAKLVLETEVFQLVEVQTGEQAINVLREQRIECIITDIDIDGFDGWRLARMVRAGIFQCDAQVPIIIIASTWCEHIAETTAREFTVNRLLSFEEKHKLPSILADALSSKIEHSSKVPLLVIEDNEEIQEIVSRILGNRFEIELASNGEDGFKLWLEKRHQIVLLDVMLPGISGEEVLTKILNESASQAVIIMTAHGTMEMAEKLIIQGAADFITKPFRAEPLRRVCEIASRREDFMISNKQFADKVKSLREKELEYKKISEAHQQLLDSMTTAVLELNELGKIHFYNKAWAELTGYTESEIENKDFLHFICPEFEQEHNLVEDTIKDLFNNTISQCTLEFKIKHKKNLDIWMEARLSAAKQNDGSTFITLTLDDITKRKTIETKLEHLALHDTLTNLHNRYYFDTELSRLTHLSNRGEGPHALLYIDLDHFKIINDSQGHHQGDIVLKEVSKTIKSRLRKSDLLCRIGGDEFAVLVTFTSLTQAKELADEICEVVKLGHYQFDGQVYKLSCSIGVTSINGEAESAHEYLKQSDIALYVAKHKGRDLVHIYSDTDKDSEKLRDTIEWIHELQQAIANDNIVLHFQPVMKIKDYSFAYFEALVRLNINGELVYPNSFIPALERAEDIKLLDHQVVAKSISMLAEYPDLKRIAINLSAHAFSDEKLSPLISQKIQQYQVDPKRIIFELTESASLTNLSATMRMIKELNQLGCGFSIDDFGTGFSTFSYLKQLPAKSVKIDGSFVQDMKSDPIDVALVRAIKDIAQSLGKVSVAEFVEDRETLEMLAEIGVDYAQGYYIAKPQPIETALKLKCLPKPKT</sequence>
<keyword evidence="9" id="KW-1185">Reference proteome</keyword>
<dbReference type="CDD" id="cd00156">
    <property type="entry name" value="REC"/>
    <property type="match status" value="2"/>
</dbReference>
<dbReference type="PATRIC" id="fig|1513271.3.peg.1443"/>
<gene>
    <name evidence="8" type="ORF">XM47_07050</name>
</gene>
<dbReference type="PROSITE" id="PS50112">
    <property type="entry name" value="PAS"/>
    <property type="match status" value="1"/>
</dbReference>
<feature type="domain" description="PAC" evidence="5">
    <location>
        <begin position="355"/>
        <end position="406"/>
    </location>
</feature>
<dbReference type="FunFam" id="3.30.70.270:FF:000001">
    <property type="entry name" value="Diguanylate cyclase domain protein"/>
    <property type="match status" value="1"/>
</dbReference>
<evidence type="ECO:0000313" key="9">
    <source>
        <dbReference type="Proteomes" id="UP000037600"/>
    </source>
</evidence>
<feature type="domain" description="PAS" evidence="4">
    <location>
        <begin position="278"/>
        <end position="332"/>
    </location>
</feature>
<dbReference type="InterPro" id="IPR000700">
    <property type="entry name" value="PAS-assoc_C"/>
</dbReference>
<dbReference type="InterPro" id="IPR011006">
    <property type="entry name" value="CheY-like_superfamily"/>
</dbReference>
<dbReference type="NCBIfam" id="TIGR00229">
    <property type="entry name" value="sensory_box"/>
    <property type="match status" value="1"/>
</dbReference>
<dbReference type="InterPro" id="IPR000014">
    <property type="entry name" value="PAS"/>
</dbReference>
<accession>A0A0J8GSN5</accession>
<dbReference type="STRING" id="1513271.XM47_07050"/>
<dbReference type="Gene3D" id="3.40.50.2300">
    <property type="match status" value="2"/>
</dbReference>
<protein>
    <submittedName>
        <fullName evidence="8">Diguanylate cyclase</fullName>
    </submittedName>
</protein>
<dbReference type="InterPro" id="IPR001789">
    <property type="entry name" value="Sig_transdc_resp-reg_receiver"/>
</dbReference>
<dbReference type="InterPro" id="IPR000160">
    <property type="entry name" value="GGDEF_dom"/>
</dbReference>
<dbReference type="EMBL" id="LAZL01000009">
    <property type="protein sequence ID" value="KMT65757.1"/>
    <property type="molecule type" value="Genomic_DNA"/>
</dbReference>
<evidence type="ECO:0000259" key="6">
    <source>
        <dbReference type="PROSITE" id="PS50883"/>
    </source>
</evidence>
<dbReference type="GO" id="GO:0003824">
    <property type="term" value="F:catalytic activity"/>
    <property type="evidence" value="ECO:0007669"/>
    <property type="project" value="UniProtKB-ARBA"/>
</dbReference>
<dbReference type="Pfam" id="PF00563">
    <property type="entry name" value="EAL"/>
    <property type="match status" value="1"/>
</dbReference>
<evidence type="ECO:0000256" key="1">
    <source>
        <dbReference type="ARBA" id="ARBA00001946"/>
    </source>
</evidence>
<dbReference type="PANTHER" id="PTHR44757">
    <property type="entry name" value="DIGUANYLATE CYCLASE DGCP"/>
    <property type="match status" value="1"/>
</dbReference>
<name>A0A0J8GSN5_9ALTE</name>
<dbReference type="InterPro" id="IPR001633">
    <property type="entry name" value="EAL_dom"/>
</dbReference>
<dbReference type="InterPro" id="IPR035965">
    <property type="entry name" value="PAS-like_dom_sf"/>
</dbReference>
<dbReference type="PANTHER" id="PTHR44757:SF4">
    <property type="entry name" value="DIGUANYLATE CYCLASE DGCE-RELATED"/>
    <property type="match status" value="1"/>
</dbReference>
<dbReference type="SUPFAM" id="SSF52172">
    <property type="entry name" value="CheY-like"/>
    <property type="match status" value="2"/>
</dbReference>
<evidence type="ECO:0000259" key="7">
    <source>
        <dbReference type="PROSITE" id="PS50887"/>
    </source>
</evidence>
<dbReference type="SUPFAM" id="SSF55073">
    <property type="entry name" value="Nucleotide cyclase"/>
    <property type="match status" value="1"/>
</dbReference>
<keyword evidence="2" id="KW-0597">Phosphoprotein</keyword>
<dbReference type="SMART" id="SM00267">
    <property type="entry name" value="GGDEF"/>
    <property type="match status" value="1"/>
</dbReference>
<dbReference type="CDD" id="cd01949">
    <property type="entry name" value="GGDEF"/>
    <property type="match status" value="1"/>
</dbReference>
<dbReference type="AlphaFoldDB" id="A0A0J8GSN5"/>
<dbReference type="PROSITE" id="PS50883">
    <property type="entry name" value="EAL"/>
    <property type="match status" value="1"/>
</dbReference>
<comment type="caution">
    <text evidence="8">The sequence shown here is derived from an EMBL/GenBank/DDBJ whole genome shotgun (WGS) entry which is preliminary data.</text>
</comment>
<dbReference type="SUPFAM" id="SSF141868">
    <property type="entry name" value="EAL domain-like"/>
    <property type="match status" value="1"/>
</dbReference>